<dbReference type="InterPro" id="IPR001242">
    <property type="entry name" value="Condensation_dom"/>
</dbReference>
<dbReference type="InterPro" id="IPR023213">
    <property type="entry name" value="CAT-like_dom_sf"/>
</dbReference>
<evidence type="ECO:0000313" key="2">
    <source>
        <dbReference type="EMBL" id="GIM74439.1"/>
    </source>
</evidence>
<keyword evidence="3" id="KW-1185">Reference proteome</keyword>
<dbReference type="Pfam" id="PF00668">
    <property type="entry name" value="Condensation"/>
    <property type="match status" value="1"/>
</dbReference>
<dbReference type="Proteomes" id="UP000681340">
    <property type="component" value="Unassembled WGS sequence"/>
</dbReference>
<reference evidence="2" key="1">
    <citation type="submission" date="2021-03" db="EMBL/GenBank/DDBJ databases">
        <title>Whole genome shotgun sequence of Actinoplanes auranticolor NBRC 12245.</title>
        <authorList>
            <person name="Komaki H."/>
            <person name="Tamura T."/>
        </authorList>
    </citation>
    <scope>NUCLEOTIDE SEQUENCE</scope>
    <source>
        <strain evidence="2">NBRC 12245</strain>
    </source>
</reference>
<dbReference type="EMBL" id="BOQL01000050">
    <property type="protein sequence ID" value="GIM74439.1"/>
    <property type="molecule type" value="Genomic_DNA"/>
</dbReference>
<dbReference type="PANTHER" id="PTHR45527">
    <property type="entry name" value="NONRIBOSOMAL PEPTIDE SYNTHETASE"/>
    <property type="match status" value="1"/>
</dbReference>
<sequence>MTGPTLWSGPDAATGLATAGGFALSSQQRFLHLVDKGDGFGPFGPRYTIVGGWRLTGAVDDGRLRAALGDVINRHEALRTTIVRDTAGAGQLTQDVAAPDLTVLSLTGGSPRGRDRRAEELLNEIEAQELQPDRVPVLRAVLARFDGDDAVLVLAAHHTAVDGWSIQVVVRDLAACYAARGAGSEPELPVVRQYRHYVRWQQQSVDEPQVARARRFWRDNLAGAQVTPLRMDLPRSLQTPGTTAWYRYESGAGVQAAVRAYAAAQRSSPFMVLLAAYLLHLRENTGTDDVVVPTFAAGRRPAWTAEMVGSFFNMLPLRVDLGGCRDFAAVVARVRAQCLAAYTHELPFLDILGEAPDLMRAAAEEWHASCVFQLVQSPYIAVGERVGDIGYRAMRRRLLSQARGSQIPDGALWAIEFDAQGRTFGSIGYGRGQFRQQSIDDLVTGYNRTLARLLDSPERL</sequence>
<dbReference type="Gene3D" id="3.30.559.30">
    <property type="entry name" value="Nonribosomal peptide synthetase, condensation domain"/>
    <property type="match status" value="1"/>
</dbReference>
<dbReference type="GO" id="GO:0043041">
    <property type="term" value="P:amino acid activation for nonribosomal peptide biosynthetic process"/>
    <property type="evidence" value="ECO:0007669"/>
    <property type="project" value="TreeGrafter"/>
</dbReference>
<feature type="domain" description="Condensation" evidence="1">
    <location>
        <begin position="54"/>
        <end position="353"/>
    </location>
</feature>
<comment type="caution">
    <text evidence="2">The sequence shown here is derived from an EMBL/GenBank/DDBJ whole genome shotgun (WGS) entry which is preliminary data.</text>
</comment>
<dbReference type="GO" id="GO:0003824">
    <property type="term" value="F:catalytic activity"/>
    <property type="evidence" value="ECO:0007669"/>
    <property type="project" value="InterPro"/>
</dbReference>
<dbReference type="SUPFAM" id="SSF52777">
    <property type="entry name" value="CoA-dependent acyltransferases"/>
    <property type="match status" value="2"/>
</dbReference>
<organism evidence="2 3">
    <name type="scientific">Actinoplanes auranticolor</name>
    <dbReference type="NCBI Taxonomy" id="47988"/>
    <lineage>
        <taxon>Bacteria</taxon>
        <taxon>Bacillati</taxon>
        <taxon>Actinomycetota</taxon>
        <taxon>Actinomycetes</taxon>
        <taxon>Micromonosporales</taxon>
        <taxon>Micromonosporaceae</taxon>
        <taxon>Actinoplanes</taxon>
    </lineage>
</organism>
<dbReference type="AlphaFoldDB" id="A0A919VQ18"/>
<dbReference type="RefSeq" id="WP_212992007.1">
    <property type="nucleotide sequence ID" value="NZ_BAABEA010000030.1"/>
</dbReference>
<evidence type="ECO:0000313" key="3">
    <source>
        <dbReference type="Proteomes" id="UP000681340"/>
    </source>
</evidence>
<dbReference type="GO" id="GO:0031177">
    <property type="term" value="F:phosphopantetheine binding"/>
    <property type="evidence" value="ECO:0007669"/>
    <property type="project" value="TreeGrafter"/>
</dbReference>
<dbReference type="GO" id="GO:0044550">
    <property type="term" value="P:secondary metabolite biosynthetic process"/>
    <property type="evidence" value="ECO:0007669"/>
    <property type="project" value="TreeGrafter"/>
</dbReference>
<dbReference type="PANTHER" id="PTHR45527:SF1">
    <property type="entry name" value="FATTY ACID SYNTHASE"/>
    <property type="match status" value="1"/>
</dbReference>
<gene>
    <name evidence="2" type="ORF">Aau02nite_60980</name>
</gene>
<evidence type="ECO:0000259" key="1">
    <source>
        <dbReference type="Pfam" id="PF00668"/>
    </source>
</evidence>
<protein>
    <recommendedName>
        <fullName evidence="1">Condensation domain-containing protein</fullName>
    </recommendedName>
</protein>
<dbReference type="Gene3D" id="3.30.559.10">
    <property type="entry name" value="Chloramphenicol acetyltransferase-like domain"/>
    <property type="match status" value="1"/>
</dbReference>
<name>A0A919VQ18_9ACTN</name>
<accession>A0A919VQ18</accession>
<dbReference type="GO" id="GO:0008610">
    <property type="term" value="P:lipid biosynthetic process"/>
    <property type="evidence" value="ECO:0007669"/>
    <property type="project" value="UniProtKB-ARBA"/>
</dbReference>
<dbReference type="GO" id="GO:0005737">
    <property type="term" value="C:cytoplasm"/>
    <property type="evidence" value="ECO:0007669"/>
    <property type="project" value="TreeGrafter"/>
</dbReference>
<proteinExistence type="predicted"/>